<evidence type="ECO:0000313" key="1">
    <source>
        <dbReference type="EMBL" id="GHB58241.1"/>
    </source>
</evidence>
<dbReference type="Proteomes" id="UP000598271">
    <property type="component" value="Unassembled WGS sequence"/>
</dbReference>
<sequence length="101" mass="11385">MGAGLTLRALVKWVYKTKNKCNKIELSPKSYAQIRPIFQAEAGIMKKPPTEIQSAVWQDAYFFGRVTPCRLQNRESIRDKLSGLNATDKVTPCSLSRRPDG</sequence>
<comment type="caution">
    <text evidence="1">The sequence shown here is derived from an EMBL/GenBank/DDBJ whole genome shotgun (WGS) entry which is preliminary data.</text>
</comment>
<evidence type="ECO:0000313" key="2">
    <source>
        <dbReference type="Proteomes" id="UP000598271"/>
    </source>
</evidence>
<reference evidence="1 2" key="1">
    <citation type="journal article" date="2014" name="Int. J. Syst. Evol. Microbiol.">
        <title>Complete genome sequence of Corynebacterium casei LMG S-19264T (=DSM 44701T), isolated from a smear-ripened cheese.</title>
        <authorList>
            <consortium name="US DOE Joint Genome Institute (JGI-PGF)"/>
            <person name="Walter F."/>
            <person name="Albersmeier A."/>
            <person name="Kalinowski J."/>
            <person name="Ruckert C."/>
        </authorList>
    </citation>
    <scope>NUCLEOTIDE SEQUENCE [LARGE SCALE GENOMIC DNA]</scope>
    <source>
        <strain evidence="1 2">KCTC 12866</strain>
    </source>
</reference>
<organism evidence="1 2">
    <name type="scientific">Persicitalea jodogahamensis</name>
    <dbReference type="NCBI Taxonomy" id="402147"/>
    <lineage>
        <taxon>Bacteria</taxon>
        <taxon>Pseudomonadati</taxon>
        <taxon>Bacteroidota</taxon>
        <taxon>Cytophagia</taxon>
        <taxon>Cytophagales</taxon>
        <taxon>Spirosomataceae</taxon>
        <taxon>Persicitalea</taxon>
    </lineage>
</organism>
<dbReference type="AlphaFoldDB" id="A0A8J3D2F7"/>
<name>A0A8J3D2F7_9BACT</name>
<proteinExistence type="predicted"/>
<dbReference type="EMBL" id="BMXF01000001">
    <property type="protein sequence ID" value="GHB58241.1"/>
    <property type="molecule type" value="Genomic_DNA"/>
</dbReference>
<accession>A0A8J3D2F7</accession>
<keyword evidence="2" id="KW-1185">Reference proteome</keyword>
<gene>
    <name evidence="1" type="ORF">GCM10007390_09660</name>
</gene>
<protein>
    <submittedName>
        <fullName evidence="1">Uncharacterized protein</fullName>
    </submittedName>
</protein>